<evidence type="ECO:0000256" key="1">
    <source>
        <dbReference type="SAM" id="MobiDB-lite"/>
    </source>
</evidence>
<proteinExistence type="predicted"/>
<dbReference type="EMBL" id="CAJNOQ010012245">
    <property type="protein sequence ID" value="CAF1295433.1"/>
    <property type="molecule type" value="Genomic_DNA"/>
</dbReference>
<dbReference type="Proteomes" id="UP000663829">
    <property type="component" value="Unassembled WGS sequence"/>
</dbReference>
<sequence>MLNVKLFFLREFTAVMVCNAKNQKCMFKACSLCDNNFQGKIEQKVTDDATKTKFHQWISENSRAAKKEFGGQALGTVQLLKLKLDRFLFHVYVKREQSSYFEKMKFELTDEKILTQIKSNLPNLSLVKYVKGKVCSYSEEFTAVMVCNDRNQKCMFKACSLCDNNFQATSLSNLSNGQNVVIDYVPHVPPSADDEYPSPDLSLGKTLEDLIYENADLTQLFTSATSDMRKMIRKVCIESYSDHEVKQENIDNSGAVVGDEEYDQDPSDNQEDQHN</sequence>
<reference evidence="2" key="1">
    <citation type="submission" date="2021-02" db="EMBL/GenBank/DDBJ databases">
        <authorList>
            <person name="Nowell W R."/>
        </authorList>
    </citation>
    <scope>NUCLEOTIDE SEQUENCE</scope>
</reference>
<feature type="compositionally biased region" description="Acidic residues" evidence="1">
    <location>
        <begin position="258"/>
        <end position="275"/>
    </location>
</feature>
<dbReference type="EMBL" id="CAJOBC010034816">
    <property type="protein sequence ID" value="CAF4109251.1"/>
    <property type="molecule type" value="Genomic_DNA"/>
</dbReference>
<organism evidence="2 4">
    <name type="scientific">Didymodactylos carnosus</name>
    <dbReference type="NCBI Taxonomy" id="1234261"/>
    <lineage>
        <taxon>Eukaryota</taxon>
        <taxon>Metazoa</taxon>
        <taxon>Spiralia</taxon>
        <taxon>Gnathifera</taxon>
        <taxon>Rotifera</taxon>
        <taxon>Eurotatoria</taxon>
        <taxon>Bdelloidea</taxon>
        <taxon>Philodinida</taxon>
        <taxon>Philodinidae</taxon>
        <taxon>Didymodactylos</taxon>
    </lineage>
</organism>
<gene>
    <name evidence="2" type="ORF">GPM918_LOCUS28251</name>
    <name evidence="3" type="ORF">SRO942_LOCUS28733</name>
</gene>
<dbReference type="Proteomes" id="UP000681722">
    <property type="component" value="Unassembled WGS sequence"/>
</dbReference>
<name>A0A815DB43_9BILA</name>
<dbReference type="OrthoDB" id="10043418at2759"/>
<evidence type="ECO:0000313" key="3">
    <source>
        <dbReference type="EMBL" id="CAF4109251.1"/>
    </source>
</evidence>
<protein>
    <submittedName>
        <fullName evidence="2">Uncharacterized protein</fullName>
    </submittedName>
</protein>
<keyword evidence="4" id="KW-1185">Reference proteome</keyword>
<evidence type="ECO:0000313" key="2">
    <source>
        <dbReference type="EMBL" id="CAF1295433.1"/>
    </source>
</evidence>
<feature type="region of interest" description="Disordered" evidence="1">
    <location>
        <begin position="246"/>
        <end position="275"/>
    </location>
</feature>
<accession>A0A815DB43</accession>
<dbReference type="AlphaFoldDB" id="A0A815DB43"/>
<evidence type="ECO:0000313" key="4">
    <source>
        <dbReference type="Proteomes" id="UP000663829"/>
    </source>
</evidence>
<comment type="caution">
    <text evidence="2">The sequence shown here is derived from an EMBL/GenBank/DDBJ whole genome shotgun (WGS) entry which is preliminary data.</text>
</comment>